<keyword evidence="1" id="KW-0808">Transferase</keyword>
<dbReference type="Gene3D" id="3.40.50.150">
    <property type="entry name" value="Vaccinia Virus protein VP39"/>
    <property type="match status" value="1"/>
</dbReference>
<dbReference type="HOGENOM" id="CLU_098320_0_0_6"/>
<dbReference type="PANTHER" id="PTHR38451">
    <property type="entry name" value="TRNA (ADENINE(22)-N(1))-METHYLTRANSFERASE"/>
    <property type="match status" value="1"/>
</dbReference>
<dbReference type="GO" id="GO:0160105">
    <property type="term" value="F:tRNA (adenine(22)-N1)-methyltransferase activity"/>
    <property type="evidence" value="ECO:0007669"/>
    <property type="project" value="InterPro"/>
</dbReference>
<accession>B8CQF2</accession>
<dbReference type="Proteomes" id="UP000000753">
    <property type="component" value="Chromosome"/>
</dbReference>
<keyword evidence="2" id="KW-1185">Reference proteome</keyword>
<name>B8CQF2_SHEPW</name>
<keyword evidence="1" id="KW-0489">Methyltransferase</keyword>
<dbReference type="InterPro" id="IPR016876">
    <property type="entry name" value="UCP028234"/>
</dbReference>
<proteinExistence type="predicted"/>
<dbReference type="PANTHER" id="PTHR38451:SF1">
    <property type="entry name" value="TRNA (ADENINE(22)-N(1))-METHYLTRANSFERASE"/>
    <property type="match status" value="1"/>
</dbReference>
<sequence>MVHFVDVVPDLMRSVGEKLERYYPLAQGEQPRWQVHCLDAALLPLASKDKSQLIIIAGVGGELLISLVNAILAAHPQHKLEFILCPVQHTFEVRKALSQLNLGLIDENLLEENSRFYEVLHVSTFSQQQVSLVGNKMWDLTRSLDQRYLQKTLSHYQRIEAGLQCKPINSQSDVSAKDVSRIIKSYQALTTLRNKF</sequence>
<organism evidence="1 2">
    <name type="scientific">Shewanella piezotolerans (strain WP3 / JCM 13877)</name>
    <dbReference type="NCBI Taxonomy" id="225849"/>
    <lineage>
        <taxon>Bacteria</taxon>
        <taxon>Pseudomonadati</taxon>
        <taxon>Pseudomonadota</taxon>
        <taxon>Gammaproteobacteria</taxon>
        <taxon>Alteromonadales</taxon>
        <taxon>Shewanellaceae</taxon>
        <taxon>Shewanella</taxon>
    </lineage>
</organism>
<gene>
    <name evidence="1" type="ordered locus">swp_3591</name>
</gene>
<protein>
    <submittedName>
        <fullName evidence="1">SAM-dependent methyltransferase</fullName>
    </submittedName>
</protein>
<dbReference type="AlphaFoldDB" id="B8CQF2"/>
<dbReference type="InterPro" id="IPR029063">
    <property type="entry name" value="SAM-dependent_MTases_sf"/>
</dbReference>
<evidence type="ECO:0000313" key="1">
    <source>
        <dbReference type="EMBL" id="ACJ30282.1"/>
    </source>
</evidence>
<dbReference type="KEGG" id="swp:swp_3591"/>
<dbReference type="EMBL" id="CP000472">
    <property type="protein sequence ID" value="ACJ30282.1"/>
    <property type="molecule type" value="Genomic_DNA"/>
</dbReference>
<reference evidence="1 2" key="1">
    <citation type="journal article" date="2008" name="PLoS ONE">
        <title>Environmental adaptation: genomic analysis of the piezotolerant and psychrotolerant deep-sea iron reducing bacterium Shewanella piezotolerans WP3.</title>
        <authorList>
            <person name="Wang F."/>
            <person name="Wang J."/>
            <person name="Jian H."/>
            <person name="Zhang B."/>
            <person name="Li S."/>
            <person name="Wang F."/>
            <person name="Zeng X."/>
            <person name="Gao L."/>
            <person name="Bartlett D.H."/>
            <person name="Yu J."/>
            <person name="Hu S."/>
            <person name="Xiao X."/>
        </authorList>
    </citation>
    <scope>NUCLEOTIDE SEQUENCE [LARGE SCALE GENOMIC DNA]</scope>
    <source>
        <strain evidence="2">WP3 / JCM 13877</strain>
    </source>
</reference>
<dbReference type="eggNOG" id="COG2384">
    <property type="taxonomic scope" value="Bacteria"/>
</dbReference>
<dbReference type="GO" id="GO:0032259">
    <property type="term" value="P:methylation"/>
    <property type="evidence" value="ECO:0007669"/>
    <property type="project" value="UniProtKB-KW"/>
</dbReference>
<dbReference type="Pfam" id="PF12847">
    <property type="entry name" value="Methyltransf_18"/>
    <property type="match status" value="1"/>
</dbReference>
<dbReference type="STRING" id="225849.swp_3591"/>
<evidence type="ECO:0000313" key="2">
    <source>
        <dbReference type="Proteomes" id="UP000000753"/>
    </source>
</evidence>
<dbReference type="PIRSF" id="PIRSF028234">
    <property type="entry name" value="UCP028234"/>
    <property type="match status" value="1"/>
</dbReference>